<keyword evidence="2" id="KW-1185">Reference proteome</keyword>
<protein>
    <submittedName>
        <fullName evidence="1">Uncharacterized protein</fullName>
    </submittedName>
</protein>
<name>A0A2I1GTA1_9GLOM</name>
<dbReference type="VEuPathDB" id="FungiDB:RhiirFUN_012221"/>
<dbReference type="OrthoDB" id="2342687at2759"/>
<organism evidence="1 2">
    <name type="scientific">Rhizophagus irregularis</name>
    <dbReference type="NCBI Taxonomy" id="588596"/>
    <lineage>
        <taxon>Eukaryota</taxon>
        <taxon>Fungi</taxon>
        <taxon>Fungi incertae sedis</taxon>
        <taxon>Mucoromycota</taxon>
        <taxon>Glomeromycotina</taxon>
        <taxon>Glomeromycetes</taxon>
        <taxon>Glomerales</taxon>
        <taxon>Glomeraceae</taxon>
        <taxon>Rhizophagus</taxon>
    </lineage>
</organism>
<proteinExistence type="predicted"/>
<dbReference type="EMBL" id="LLXI01000792">
    <property type="protein sequence ID" value="PKY49859.1"/>
    <property type="molecule type" value="Genomic_DNA"/>
</dbReference>
<comment type="caution">
    <text evidence="1">The sequence shown here is derived from an EMBL/GenBank/DDBJ whole genome shotgun (WGS) entry which is preliminary data.</text>
</comment>
<accession>A0A2I1GTA1</accession>
<evidence type="ECO:0000313" key="1">
    <source>
        <dbReference type="EMBL" id="PKY49859.1"/>
    </source>
</evidence>
<dbReference type="VEuPathDB" id="FungiDB:RhiirA1_530760"/>
<dbReference type="AlphaFoldDB" id="A0A2I1GTA1"/>
<reference evidence="1 2" key="1">
    <citation type="submission" date="2015-10" db="EMBL/GenBank/DDBJ databases">
        <title>Genome analyses suggest a sexual origin of heterokaryosis in a supposedly ancient asexual fungus.</title>
        <authorList>
            <person name="Ropars J."/>
            <person name="Sedzielewska K."/>
            <person name="Noel J."/>
            <person name="Charron P."/>
            <person name="Farinelli L."/>
            <person name="Marton T."/>
            <person name="Kruger M."/>
            <person name="Pelin A."/>
            <person name="Brachmann A."/>
            <person name="Corradi N."/>
        </authorList>
    </citation>
    <scope>NUCLEOTIDE SEQUENCE [LARGE SCALE GENOMIC DNA]</scope>
    <source>
        <strain evidence="1 2">A4</strain>
    </source>
</reference>
<gene>
    <name evidence="1" type="ORF">RhiirA4_466002</name>
</gene>
<dbReference type="InterPro" id="IPR032675">
    <property type="entry name" value="LRR_dom_sf"/>
</dbReference>
<dbReference type="VEuPathDB" id="FungiDB:FUN_015032"/>
<dbReference type="Proteomes" id="UP000234323">
    <property type="component" value="Unassembled WGS sequence"/>
</dbReference>
<sequence length="539" mass="63719">MATFLLSECLEIIFSKLTEYPSNDIKKNVPTKDLYSCTLVSRHWCRVSTPLLYAYPFHHFRFNYSNINYYKLIRTLLSCIPKIEIKQIYKQTLQIPFLKIKNSKTNNNNLSTFNYISFINGFIFSKMILETQMICNYYNKEIWLIEYKPKRITNESTITIMNYLIEFMCKHCNNNLIIFEFSSDIKYNINDDIIKLLNFNNYVGKSKLSNLKELYYHSSSFNRYGNNFDLYFSNNICNLNLLFICYNGINSIKIANILSQFISSQKMLKHFILSGFERKNKSNFNLIHLFFHDYYNLVINSLSTQNQSLQILEFRHFIFEYLNENVINSLKSLKNIRILKLFKCENLDFLHSWIKYLENFEVFEITMINNLIILNSTILIQLIQSFQSIQSNVFTKLIINDDNEENDYTQLFQQIPLYLYSLTHLELPKICPPELISIFISCTKLVYISVLLLLNNELLMEILENLGESIPKTLKRIQFKRLSGNIHLTISLELLTFFLKGYANNVGILEYLELGNKGNPINIITKQFGVQIIEYSHHI</sequence>
<evidence type="ECO:0000313" key="2">
    <source>
        <dbReference type="Proteomes" id="UP000234323"/>
    </source>
</evidence>
<dbReference type="Gene3D" id="3.80.10.10">
    <property type="entry name" value="Ribonuclease Inhibitor"/>
    <property type="match status" value="1"/>
</dbReference>